<dbReference type="EMBL" id="CAJNRD030001118">
    <property type="protein sequence ID" value="CAG5082992.1"/>
    <property type="molecule type" value="Genomic_DNA"/>
</dbReference>
<organism evidence="1 2">
    <name type="scientific">Cotesia congregata</name>
    <name type="common">Parasitoid wasp</name>
    <name type="synonym">Apanteles congregatus</name>
    <dbReference type="NCBI Taxonomy" id="51543"/>
    <lineage>
        <taxon>Eukaryota</taxon>
        <taxon>Metazoa</taxon>
        <taxon>Ecdysozoa</taxon>
        <taxon>Arthropoda</taxon>
        <taxon>Hexapoda</taxon>
        <taxon>Insecta</taxon>
        <taxon>Pterygota</taxon>
        <taxon>Neoptera</taxon>
        <taxon>Endopterygota</taxon>
        <taxon>Hymenoptera</taxon>
        <taxon>Apocrita</taxon>
        <taxon>Ichneumonoidea</taxon>
        <taxon>Braconidae</taxon>
        <taxon>Microgastrinae</taxon>
        <taxon>Cotesia</taxon>
    </lineage>
</organism>
<protein>
    <submittedName>
        <fullName evidence="1">Uncharacterized protein</fullName>
    </submittedName>
</protein>
<sequence>MKNNQNRYGVSRFSVYRRRKKLYDLHLKTFPNDIFFSSLPADIIEPPIISNPESHLIHNNEDITHYITTQIKKSYFSNTYNESILMSEPDQVDNFNVTNAMDHEESINECVDSQRITDEVLTNHCETNSNNTTFMDSQLNSLMYPVIPKSTITAKDHLLAVMSLASKFKFTYEATLSILRWINCASVGQILPTNKPALEKVLLQDNSIFTKHFYCEICNIYLGKDEVIDECYSELCKKEKSVKFFLQISLKSQSQQLMALPQIASSLKYRFSRSKKNHENIEDIYDSPSYLKHCEPGGFLYNSWNCTLTFNTDGASCSNSSNTSVYPDFFTNKRTPSSFTD</sequence>
<accession>A0A8J2H7V2</accession>
<dbReference type="AlphaFoldDB" id="A0A8J2H7V2"/>
<reference evidence="1" key="1">
    <citation type="submission" date="2021-04" db="EMBL/GenBank/DDBJ databases">
        <authorList>
            <person name="Chebbi M.A.C M."/>
        </authorList>
    </citation>
    <scope>NUCLEOTIDE SEQUENCE</scope>
</reference>
<dbReference type="OrthoDB" id="10645540at2759"/>
<evidence type="ECO:0000313" key="1">
    <source>
        <dbReference type="EMBL" id="CAG5082992.1"/>
    </source>
</evidence>
<gene>
    <name evidence="1" type="ORF">HICCMSTLAB_LOCUS3702</name>
</gene>
<proteinExistence type="predicted"/>
<dbReference type="Proteomes" id="UP000786811">
    <property type="component" value="Unassembled WGS sequence"/>
</dbReference>
<name>A0A8J2H7V2_COTCN</name>
<evidence type="ECO:0000313" key="2">
    <source>
        <dbReference type="Proteomes" id="UP000786811"/>
    </source>
</evidence>
<keyword evidence="2" id="KW-1185">Reference proteome</keyword>
<comment type="caution">
    <text evidence="1">The sequence shown here is derived from an EMBL/GenBank/DDBJ whole genome shotgun (WGS) entry which is preliminary data.</text>
</comment>